<gene>
    <name evidence="6" type="ORF">ABTW24_16195</name>
    <name evidence="7" type="ORF">NCTC11429_03986</name>
</gene>
<keyword evidence="4" id="KW-0408">Iron</keyword>
<reference evidence="7 8" key="1">
    <citation type="submission" date="2019-05" db="EMBL/GenBank/DDBJ databases">
        <authorList>
            <consortium name="Pathogen Informatics"/>
        </authorList>
    </citation>
    <scope>NUCLEOTIDE SEQUENCE [LARGE SCALE GENOMIC DNA]</scope>
    <source>
        <strain evidence="7 8">NCTC11429</strain>
    </source>
</reference>
<evidence type="ECO:0000313" key="7">
    <source>
        <dbReference type="EMBL" id="VTR49963.1"/>
    </source>
</evidence>
<evidence type="ECO:0000256" key="2">
    <source>
        <dbReference type="ARBA" id="ARBA00022723"/>
    </source>
</evidence>
<sequence>MPNNIHTGEAPSDDLFVKVNFPGGAISTGELAGLLEPLEQIGIHELRFGSRQQIYFYVSQTQLEDLEYVLLNQELTYEISGDSCPNIVSSYVADGIFSQSTWIREGVYKDILDSFEFVPKLKINIVDCTQSLVPYYTGNLNFITADISSYWYLHIRFPGSNIFHNWSSLVNTDDIAELSHFLEPLLTDIRVDNTAAGQQLGQHLEQLAFVSRKFLFQPITNAFVEPAFKLPYYEGFNHYHDRLWLGMYRRSETFSIALLKDICHVCLKHRIGQVYSTPWKSIIIKDIQHNTRPDWDAVLDKHRVNLRHALNELNWQTEDYDSLGLVLKQELVHQMNWLDTRTYKLCFGVKMHSKSGIWGSVILRFMMSRGKRSWFQVQHTRNFNPNSKDLITYRKRVDRDNLIHVILALCEDFYQLQGQLTSLRPTALPEPPAEEQSLPTELHQCPYCKTIYDPQWGDSTQNIPAQTAFGDLPPHYCCSVCDASISDFQAVSIVK</sequence>
<evidence type="ECO:0000313" key="8">
    <source>
        <dbReference type="Proteomes" id="UP000308196"/>
    </source>
</evidence>
<dbReference type="Pfam" id="PF00301">
    <property type="entry name" value="Rubredoxin"/>
    <property type="match status" value="1"/>
</dbReference>
<keyword evidence="9" id="KW-1185">Reference proteome</keyword>
<evidence type="ECO:0000313" key="6">
    <source>
        <dbReference type="EMBL" id="MEZ0453137.1"/>
    </source>
</evidence>
<accession>A0A4U9VTR2</accession>
<name>A0A4U9VTR2_9SPHI</name>
<dbReference type="InterPro" id="IPR024935">
    <property type="entry name" value="Rubredoxin_dom"/>
</dbReference>
<dbReference type="RefSeq" id="WP_051607088.1">
    <property type="nucleotide sequence ID" value="NZ_CP141191.1"/>
</dbReference>
<dbReference type="STRING" id="1123265.GCA_000686625_04166"/>
<keyword evidence="3" id="KW-0249">Electron transport</keyword>
<dbReference type="AlphaFoldDB" id="A0A4U9VTR2"/>
<evidence type="ECO:0000313" key="9">
    <source>
        <dbReference type="Proteomes" id="UP001566204"/>
    </source>
</evidence>
<reference evidence="6 9" key="2">
    <citation type="submission" date="2024-06" db="EMBL/GenBank/DDBJ databases">
        <title>Soil Sphingobacterium thalpophilum.</title>
        <authorList>
            <person name="Yang J."/>
            <person name="Li J."/>
        </authorList>
    </citation>
    <scope>NUCLEOTIDE SEQUENCE [LARGE SCALE GENOMIC DNA]</scope>
    <source>
        <strain evidence="6 9">22g91tb</strain>
    </source>
</reference>
<proteinExistence type="predicted"/>
<keyword evidence="2" id="KW-0479">Metal-binding</keyword>
<dbReference type="PROSITE" id="PS50903">
    <property type="entry name" value="RUBREDOXIN_LIKE"/>
    <property type="match status" value="1"/>
</dbReference>
<organism evidence="7 8">
    <name type="scientific">Sphingobacterium thalpophilum</name>
    <dbReference type="NCBI Taxonomy" id="259"/>
    <lineage>
        <taxon>Bacteria</taxon>
        <taxon>Pseudomonadati</taxon>
        <taxon>Bacteroidota</taxon>
        <taxon>Sphingobacteriia</taxon>
        <taxon>Sphingobacteriales</taxon>
        <taxon>Sphingobacteriaceae</taxon>
        <taxon>Sphingobacterium</taxon>
    </lineage>
</organism>
<evidence type="ECO:0000256" key="1">
    <source>
        <dbReference type="ARBA" id="ARBA00022448"/>
    </source>
</evidence>
<dbReference type="EMBL" id="LR590484">
    <property type="protein sequence ID" value="VTR49963.1"/>
    <property type="molecule type" value="Genomic_DNA"/>
</dbReference>
<keyword evidence="1" id="KW-0813">Transport</keyword>
<feature type="domain" description="Rubredoxin-like" evidence="5">
    <location>
        <begin position="440"/>
        <end position="491"/>
    </location>
</feature>
<evidence type="ECO:0000256" key="4">
    <source>
        <dbReference type="ARBA" id="ARBA00023004"/>
    </source>
</evidence>
<dbReference type="GeneID" id="78464609"/>
<evidence type="ECO:0000256" key="3">
    <source>
        <dbReference type="ARBA" id="ARBA00022982"/>
    </source>
</evidence>
<dbReference type="EMBL" id="JBEOQB010000004">
    <property type="protein sequence ID" value="MEZ0453137.1"/>
    <property type="molecule type" value="Genomic_DNA"/>
</dbReference>
<dbReference type="KEGG" id="stha:NCTC11429_03986"/>
<evidence type="ECO:0000259" key="5">
    <source>
        <dbReference type="PROSITE" id="PS50903"/>
    </source>
</evidence>
<protein>
    <submittedName>
        <fullName evidence="6 7">Rubredoxin</fullName>
    </submittedName>
</protein>
<dbReference type="Gene3D" id="2.20.28.10">
    <property type="match status" value="1"/>
</dbReference>
<dbReference type="Proteomes" id="UP000308196">
    <property type="component" value="Chromosome"/>
</dbReference>
<dbReference type="Proteomes" id="UP001566204">
    <property type="component" value="Unassembled WGS sequence"/>
</dbReference>
<dbReference type="SUPFAM" id="SSF57802">
    <property type="entry name" value="Rubredoxin-like"/>
    <property type="match status" value="1"/>
</dbReference>
<dbReference type="GO" id="GO:0005506">
    <property type="term" value="F:iron ion binding"/>
    <property type="evidence" value="ECO:0007669"/>
    <property type="project" value="InterPro"/>
</dbReference>
<dbReference type="CDD" id="cd00730">
    <property type="entry name" value="rubredoxin"/>
    <property type="match status" value="1"/>
</dbReference>
<dbReference type="InterPro" id="IPR024934">
    <property type="entry name" value="Rubredoxin-like_dom"/>
</dbReference>